<reference evidence="7 8" key="1">
    <citation type="submission" date="2020-04" db="EMBL/GenBank/DDBJ databases">
        <title>Azohydromonas sp. isolated from soil.</title>
        <authorList>
            <person name="Dahal R.H."/>
        </authorList>
    </citation>
    <scope>NUCLEOTIDE SEQUENCE [LARGE SCALE GENOMIC DNA]</scope>
    <source>
        <strain evidence="7 8">G-1-1-14</strain>
    </source>
</reference>
<dbReference type="InterPro" id="IPR037035">
    <property type="entry name" value="GK-like_C_sf"/>
</dbReference>
<dbReference type="RefSeq" id="WP_169162610.1">
    <property type="nucleotide sequence ID" value="NZ_JABBFW010000021.1"/>
</dbReference>
<evidence type="ECO:0000313" key="8">
    <source>
        <dbReference type="Proteomes" id="UP000574067"/>
    </source>
</evidence>
<feature type="domain" description="MOFRL-associated" evidence="6">
    <location>
        <begin position="13"/>
        <end position="233"/>
    </location>
</feature>
<proteinExistence type="predicted"/>
<dbReference type="InterPro" id="IPR039760">
    <property type="entry name" value="MOFRL_protein"/>
</dbReference>
<dbReference type="EMBL" id="JABBFW010000021">
    <property type="protein sequence ID" value="NML17710.1"/>
    <property type="molecule type" value="Genomic_DNA"/>
</dbReference>
<dbReference type="FunFam" id="3.40.1480.10:FF:000002">
    <property type="entry name" value="Glycerate kinase"/>
    <property type="match status" value="1"/>
</dbReference>
<dbReference type="GO" id="GO:0008887">
    <property type="term" value="F:glycerate kinase activity"/>
    <property type="evidence" value="ECO:0007669"/>
    <property type="project" value="InterPro"/>
</dbReference>
<dbReference type="PANTHER" id="PTHR12227">
    <property type="entry name" value="GLYCERATE KINASE"/>
    <property type="match status" value="1"/>
</dbReference>
<name>A0A848FHN0_9BURK</name>
<keyword evidence="3 7" id="KW-0418">Kinase</keyword>
<evidence type="ECO:0000259" key="6">
    <source>
        <dbReference type="Pfam" id="PF13660"/>
    </source>
</evidence>
<sequence length="428" mass="44459">MTAPTPPDRRPLLRRMFEAAIAAAQPALCLPPHLPPKPKGRTIVIGAGKASAEMARALEQHWDGPLEGLVVTRYGYEVPCERIEIVQAAHPVPDAAGLRATERIRALVTGLGADDLVIALISGGGSSLLVGPAPGLTLADKQAVNKALLASGASISEMNCVRRHLSAVKGGRLAAACHPARVHTLLISDVPGDNPMDIASGPTVGDTTTRAEALAIIERYRIEVPAAVREWLQREESESVKPGDERLQGHEVRMITAPQMALEAAAQVAREAGVTPYILGDSLEGEARDVGKVLAGIARQVAIQGQPVAAPCVLLSGGETTVTLRGQGRGGRNVECLLSMAVALDGLSGVHALAGDTDGVDGVEEIAGAIATPDTLARAWAQGINPRASLDNNDGHGFFQALGDSVVTGPTLTNVNDFRAIVIDQPAA</sequence>
<dbReference type="GO" id="GO:0005737">
    <property type="term" value="C:cytoplasm"/>
    <property type="evidence" value="ECO:0007669"/>
    <property type="project" value="TreeGrafter"/>
</dbReference>
<gene>
    <name evidence="7" type="ORF">HHL10_22315</name>
</gene>
<dbReference type="Proteomes" id="UP000574067">
    <property type="component" value="Unassembled WGS sequence"/>
</dbReference>
<dbReference type="InterPro" id="IPR038614">
    <property type="entry name" value="GK_N_sf"/>
</dbReference>
<evidence type="ECO:0000259" key="5">
    <source>
        <dbReference type="Pfam" id="PF05161"/>
    </source>
</evidence>
<dbReference type="Pfam" id="PF13660">
    <property type="entry name" value="DUF4147"/>
    <property type="match status" value="1"/>
</dbReference>
<evidence type="ECO:0000256" key="4">
    <source>
        <dbReference type="ARBA" id="ARBA00022840"/>
    </source>
</evidence>
<dbReference type="AlphaFoldDB" id="A0A848FHN0"/>
<keyword evidence="4" id="KW-0067">ATP-binding</keyword>
<dbReference type="InterPro" id="IPR025286">
    <property type="entry name" value="MOFRL_assoc_dom"/>
</dbReference>
<evidence type="ECO:0000256" key="1">
    <source>
        <dbReference type="ARBA" id="ARBA00022679"/>
    </source>
</evidence>
<evidence type="ECO:0000256" key="3">
    <source>
        <dbReference type="ARBA" id="ARBA00022777"/>
    </source>
</evidence>
<dbReference type="FunFam" id="3.40.50.10180:FF:000001">
    <property type="entry name" value="Glycerate kinase"/>
    <property type="match status" value="1"/>
</dbReference>
<protein>
    <submittedName>
        <fullName evidence="7">Glycerate kinase</fullName>
    </submittedName>
</protein>
<evidence type="ECO:0000256" key="2">
    <source>
        <dbReference type="ARBA" id="ARBA00022741"/>
    </source>
</evidence>
<keyword evidence="8" id="KW-1185">Reference proteome</keyword>
<dbReference type="PANTHER" id="PTHR12227:SF0">
    <property type="entry name" value="GLYCERATE KINASE"/>
    <property type="match status" value="1"/>
</dbReference>
<dbReference type="Gene3D" id="3.40.1480.10">
    <property type="entry name" value="MOFRL domain"/>
    <property type="match status" value="1"/>
</dbReference>
<evidence type="ECO:0000313" key="7">
    <source>
        <dbReference type="EMBL" id="NML17710.1"/>
    </source>
</evidence>
<dbReference type="InterPro" id="IPR007835">
    <property type="entry name" value="MOFRL"/>
</dbReference>
<dbReference type="SUPFAM" id="SSF82544">
    <property type="entry name" value="GckA/TtuD-like"/>
    <property type="match status" value="1"/>
</dbReference>
<comment type="caution">
    <text evidence="7">The sequence shown here is derived from an EMBL/GenBank/DDBJ whole genome shotgun (WGS) entry which is preliminary data.</text>
</comment>
<organism evidence="7 8">
    <name type="scientific">Azohydromonas caseinilytica</name>
    <dbReference type="NCBI Taxonomy" id="2728836"/>
    <lineage>
        <taxon>Bacteria</taxon>
        <taxon>Pseudomonadati</taxon>
        <taxon>Pseudomonadota</taxon>
        <taxon>Betaproteobacteria</taxon>
        <taxon>Burkholderiales</taxon>
        <taxon>Sphaerotilaceae</taxon>
        <taxon>Azohydromonas</taxon>
    </lineage>
</organism>
<dbReference type="GO" id="GO:0005524">
    <property type="term" value="F:ATP binding"/>
    <property type="evidence" value="ECO:0007669"/>
    <property type="project" value="UniProtKB-KW"/>
</dbReference>
<keyword evidence="2" id="KW-0547">Nucleotide-binding</keyword>
<keyword evidence="1" id="KW-0808">Transferase</keyword>
<accession>A0A848FHN0</accession>
<dbReference type="Gene3D" id="3.40.50.10180">
    <property type="entry name" value="Glycerate kinase, MOFRL-like N-terminal domain"/>
    <property type="match status" value="1"/>
</dbReference>
<dbReference type="Pfam" id="PF05161">
    <property type="entry name" value="MOFRL"/>
    <property type="match status" value="1"/>
</dbReference>
<feature type="domain" description="MOFRL" evidence="5">
    <location>
        <begin position="312"/>
        <end position="417"/>
    </location>
</feature>